<name>A0A348AFS5_9FIRM</name>
<keyword evidence="1" id="KW-0479">Metal-binding</keyword>
<evidence type="ECO:0000256" key="3">
    <source>
        <dbReference type="ARBA" id="ARBA00023014"/>
    </source>
</evidence>
<reference evidence="5 6" key="1">
    <citation type="journal article" date="2018" name="Int. J. Syst. Evol. Microbiol.">
        <title>Methylomusa anaerophila gen. nov., sp. nov., an anaerobic methanol-utilizing bacterium isolated from a microbial fuel cell.</title>
        <authorList>
            <person name="Amano N."/>
            <person name="Yamamuro A."/>
            <person name="Miyahara M."/>
            <person name="Kouzuma A."/>
            <person name="Abe T."/>
            <person name="Watanabe K."/>
        </authorList>
    </citation>
    <scope>NUCLEOTIDE SEQUENCE [LARGE SCALE GENOMIC DNA]</scope>
    <source>
        <strain evidence="5 6">MMFC1</strain>
    </source>
</reference>
<dbReference type="Gene3D" id="3.30.70.20">
    <property type="match status" value="1"/>
</dbReference>
<dbReference type="OrthoDB" id="9804603at2"/>
<dbReference type="SUPFAM" id="SSF54862">
    <property type="entry name" value="4Fe-4S ferredoxins"/>
    <property type="match status" value="1"/>
</dbReference>
<dbReference type="PANTHER" id="PTHR43122">
    <property type="entry name" value="FERREDOXIN SUBUNIT OF PYRUVATE:FLAVODOXIN OXIDOREDUCTASE-RELATED"/>
    <property type="match status" value="1"/>
</dbReference>
<organism evidence="5 6">
    <name type="scientific">Methylomusa anaerophila</name>
    <dbReference type="NCBI Taxonomy" id="1930071"/>
    <lineage>
        <taxon>Bacteria</taxon>
        <taxon>Bacillati</taxon>
        <taxon>Bacillota</taxon>
        <taxon>Negativicutes</taxon>
        <taxon>Selenomonadales</taxon>
        <taxon>Sporomusaceae</taxon>
        <taxon>Methylomusa</taxon>
    </lineage>
</organism>
<dbReference type="PROSITE" id="PS51379">
    <property type="entry name" value="4FE4S_FER_2"/>
    <property type="match status" value="2"/>
</dbReference>
<protein>
    <submittedName>
        <fullName evidence="5">2-oxoglutarate-acceptor oxidoreductase subunit OorD</fullName>
    </submittedName>
</protein>
<keyword evidence="6" id="KW-1185">Reference proteome</keyword>
<dbReference type="KEGG" id="mana:MAMMFC1_00563"/>
<proteinExistence type="predicted"/>
<evidence type="ECO:0000313" key="5">
    <source>
        <dbReference type="EMBL" id="BBB89923.1"/>
    </source>
</evidence>
<keyword evidence="3" id="KW-0411">Iron-sulfur</keyword>
<sequence>MPKVIVMSELCKSCGLCIAACPKKILAVGSKANQKGYYPITVAEPEKCTGCALCGLMCPDVAIEVYKEASI</sequence>
<evidence type="ECO:0000256" key="2">
    <source>
        <dbReference type="ARBA" id="ARBA00023004"/>
    </source>
</evidence>
<dbReference type="Proteomes" id="UP000276437">
    <property type="component" value="Chromosome"/>
</dbReference>
<dbReference type="PANTHER" id="PTHR43122:SF1">
    <property type="entry name" value="IRON-SULFUR-BINDING PROTEIN"/>
    <property type="match status" value="1"/>
</dbReference>
<evidence type="ECO:0000259" key="4">
    <source>
        <dbReference type="PROSITE" id="PS51379"/>
    </source>
</evidence>
<accession>A0A348AFS5</accession>
<evidence type="ECO:0000313" key="6">
    <source>
        <dbReference type="Proteomes" id="UP000276437"/>
    </source>
</evidence>
<dbReference type="AlphaFoldDB" id="A0A348AFS5"/>
<feature type="domain" description="4Fe-4S ferredoxin-type" evidence="4">
    <location>
        <begin position="38"/>
        <end position="68"/>
    </location>
</feature>
<feature type="domain" description="4Fe-4S ferredoxin-type" evidence="4">
    <location>
        <begin position="2"/>
        <end position="31"/>
    </location>
</feature>
<dbReference type="InterPro" id="IPR017900">
    <property type="entry name" value="4Fe4S_Fe_S_CS"/>
</dbReference>
<dbReference type="Pfam" id="PF12838">
    <property type="entry name" value="Fer4_7"/>
    <property type="match status" value="1"/>
</dbReference>
<dbReference type="EMBL" id="AP018449">
    <property type="protein sequence ID" value="BBB89923.1"/>
    <property type="molecule type" value="Genomic_DNA"/>
</dbReference>
<evidence type="ECO:0000256" key="1">
    <source>
        <dbReference type="ARBA" id="ARBA00022723"/>
    </source>
</evidence>
<keyword evidence="2" id="KW-0408">Iron</keyword>
<dbReference type="GO" id="GO:0046872">
    <property type="term" value="F:metal ion binding"/>
    <property type="evidence" value="ECO:0007669"/>
    <property type="project" value="UniProtKB-KW"/>
</dbReference>
<gene>
    <name evidence="5" type="ORF">MAMMFC1_00563</name>
</gene>
<dbReference type="RefSeq" id="WP_126306297.1">
    <property type="nucleotide sequence ID" value="NZ_AP018449.1"/>
</dbReference>
<dbReference type="PROSITE" id="PS00198">
    <property type="entry name" value="4FE4S_FER_1"/>
    <property type="match status" value="1"/>
</dbReference>
<dbReference type="InterPro" id="IPR017896">
    <property type="entry name" value="4Fe4S_Fe-S-bd"/>
</dbReference>
<dbReference type="GO" id="GO:0051536">
    <property type="term" value="F:iron-sulfur cluster binding"/>
    <property type="evidence" value="ECO:0007669"/>
    <property type="project" value="UniProtKB-KW"/>
</dbReference>